<proteinExistence type="predicted"/>
<dbReference type="EMBL" id="JAUSWA010000017">
    <property type="protein sequence ID" value="MDQ0494889.1"/>
    <property type="molecule type" value="Genomic_DNA"/>
</dbReference>
<evidence type="ECO:0000313" key="5">
    <source>
        <dbReference type="EMBL" id="MDQ0494889.1"/>
    </source>
</evidence>
<keyword evidence="3 5" id="KW-0548">Nucleotidyltransferase</keyword>
<dbReference type="NCBIfam" id="NF002383">
    <property type="entry name" value="PRK01392.1"/>
    <property type="match status" value="1"/>
</dbReference>
<dbReference type="GO" id="GO:0050519">
    <property type="term" value="F:holo-citrate lyase synthase activity"/>
    <property type="evidence" value="ECO:0007669"/>
    <property type="project" value="UniProtKB-EC"/>
</dbReference>
<evidence type="ECO:0000313" key="6">
    <source>
        <dbReference type="Proteomes" id="UP001242811"/>
    </source>
</evidence>
<comment type="catalytic activity">
    <reaction evidence="4">
        <text>apo-[citrate lyase ACP] + 2'-(5''-triphospho-alpha-D-ribosyl)-3'-dephospho-CoA = holo-[citrate lyase ACP] + diphosphate</text>
        <dbReference type="Rhea" id="RHEA:16333"/>
        <dbReference type="Rhea" id="RHEA-COMP:10157"/>
        <dbReference type="Rhea" id="RHEA-COMP:10158"/>
        <dbReference type="ChEBI" id="CHEBI:29999"/>
        <dbReference type="ChEBI" id="CHEBI:33019"/>
        <dbReference type="ChEBI" id="CHEBI:61378"/>
        <dbReference type="ChEBI" id="CHEBI:82683"/>
        <dbReference type="EC" id="2.7.7.61"/>
    </reaction>
</comment>
<evidence type="ECO:0000256" key="3">
    <source>
        <dbReference type="ARBA" id="ARBA00022695"/>
    </source>
</evidence>
<dbReference type="Pfam" id="PF03802">
    <property type="entry name" value="CitX"/>
    <property type="match status" value="1"/>
</dbReference>
<accession>A0ABU0L2R7</accession>
<gene>
    <name evidence="5" type="ORF">QOZ95_003056</name>
</gene>
<dbReference type="InterPro" id="IPR005551">
    <property type="entry name" value="CitX"/>
</dbReference>
<keyword evidence="6" id="KW-1185">Reference proteome</keyword>
<evidence type="ECO:0000256" key="2">
    <source>
        <dbReference type="ARBA" id="ARBA00022679"/>
    </source>
</evidence>
<name>A0ABU0L2R7_9BACL</name>
<organism evidence="5 6">
    <name type="scientific">Paenibacillus brasilensis</name>
    <dbReference type="NCBI Taxonomy" id="128574"/>
    <lineage>
        <taxon>Bacteria</taxon>
        <taxon>Bacillati</taxon>
        <taxon>Bacillota</taxon>
        <taxon>Bacilli</taxon>
        <taxon>Bacillales</taxon>
        <taxon>Paenibacillaceae</taxon>
        <taxon>Paenibacillus</taxon>
    </lineage>
</organism>
<reference evidence="5 6" key="1">
    <citation type="submission" date="2023-07" db="EMBL/GenBank/DDBJ databases">
        <title>Genomic Encyclopedia of Type Strains, Phase IV (KMG-IV): sequencing the most valuable type-strain genomes for metagenomic binning, comparative biology and taxonomic classification.</title>
        <authorList>
            <person name="Goeker M."/>
        </authorList>
    </citation>
    <scope>NUCLEOTIDE SEQUENCE [LARGE SCALE GENOMIC DNA]</scope>
    <source>
        <strain evidence="5 6">DSM 14914</strain>
    </source>
</reference>
<protein>
    <recommendedName>
        <fullName evidence="1">citrate lyase holo-[acyl-carrier protein] synthase</fullName>
        <ecNumber evidence="1">2.7.7.61</ecNumber>
    </recommendedName>
</protein>
<dbReference type="Proteomes" id="UP001242811">
    <property type="component" value="Unassembled WGS sequence"/>
</dbReference>
<comment type="caution">
    <text evidence="5">The sequence shown here is derived from an EMBL/GenBank/DDBJ whole genome shotgun (WGS) entry which is preliminary data.</text>
</comment>
<sequence length="181" mass="20399">MYPYEVVTLEEMLQARENRADRQRQLISRYTVPLISMTINIPGPQKSSPTSKYVFHEGYRILMSQLAVNQMTPLHCEAYDLLTGPEAYVPVQADARILKRLVIAIEDGHPLGRLLDLDVIGLNERAISRDELGLGKRKCLLCDQAAHGCGRSRAHALPELLEAIKALVDGYKRKHQVVKRA</sequence>
<dbReference type="NCBIfam" id="TIGR03124">
    <property type="entry name" value="citrate_citX"/>
    <property type="match status" value="1"/>
</dbReference>
<dbReference type="EC" id="2.7.7.61" evidence="1"/>
<keyword evidence="2 5" id="KW-0808">Transferase</keyword>
<dbReference type="RefSeq" id="WP_152379162.1">
    <property type="nucleotide sequence ID" value="NZ_CP045298.1"/>
</dbReference>
<evidence type="ECO:0000256" key="4">
    <source>
        <dbReference type="ARBA" id="ARBA00048574"/>
    </source>
</evidence>
<evidence type="ECO:0000256" key="1">
    <source>
        <dbReference type="ARBA" id="ARBA00012524"/>
    </source>
</evidence>